<feature type="coiled-coil region" evidence="1">
    <location>
        <begin position="178"/>
        <end position="222"/>
    </location>
</feature>
<keyword evidence="3" id="KW-1185">Reference proteome</keyword>
<evidence type="ECO:0000256" key="1">
    <source>
        <dbReference type="SAM" id="Coils"/>
    </source>
</evidence>
<dbReference type="OrthoDB" id="632123at2"/>
<dbReference type="EMBL" id="PPSL01000003">
    <property type="protein sequence ID" value="PQJ10500.1"/>
    <property type="molecule type" value="Genomic_DNA"/>
</dbReference>
<dbReference type="RefSeq" id="WP_105039228.1">
    <property type="nucleotide sequence ID" value="NZ_PPSL01000003.1"/>
</dbReference>
<name>A0A2S7SUA6_9BACT</name>
<reference evidence="2 3" key="1">
    <citation type="submission" date="2018-01" db="EMBL/GenBank/DDBJ databases">
        <title>A novel member of the phylum Bacteroidetes isolated from glacier ice.</title>
        <authorList>
            <person name="Liu Q."/>
            <person name="Xin Y.-H."/>
        </authorList>
    </citation>
    <scope>NUCLEOTIDE SEQUENCE [LARGE SCALE GENOMIC DNA]</scope>
    <source>
        <strain evidence="2 3">RB1R16</strain>
    </source>
</reference>
<sequence length="708" mass="79589">MFSQFKTFKKQKDDNNEIKGDVSTTANVANNPDPGSGVDNNYYEMHAMLEIPISGLPIELEGMYTSQDANRSVKSSYFRIHYDVSKVKEELQQFISSYNQKFAETKSKAIGMEQVYGKMIGTLESQKTRLENELKAESSLAESKELATIRVNDIVDTSSLKQQTMNTVDSNNNASHLGENAAKKKAAALKKKEEIEKKYQELETLNRKIEKYKTLLEQNKNNNYFDSAIAYSKIHTQDYSSLSSYKQLVKKSSDILPDGAAKKFVTGLTNMDAGMFSKYSSKYTMSGQMMKGLDLGYDLGFCEVGGTIGKTEYIGRDGTPDKYTCYSGRAIFNFLETQKVGFVYYGYTIDKTMFAGDGFFKNINIATPIFFRPVHILSVNYNGTASKFVTIEAESAISIKKMAPVEGQTKLLDKTGGNMAWHISSDGNIPNTSVSLTGSYDKTGKQFENNTLPLSRAGTEQYKLGGKTDLFHSFLSIGIEYNYLLQSSYSGTASNTKWGFDIKTHSRRYPAVSVSYKPYATFRSYSDTLNIPQRPLLGSVWTSKATYQLKEHGRVWRFNLLYNKCSTVLDTTSYGNTLMQLMCMYTEKQLSFATTMGYTSQTGGNATTAIVTTPDRMSFLSLTESYVISKQYSITGSQEIGHARFGICKYGLSAGIMCNFKKAPVTARMNFRYSNYKLNEIENWKQLYTGNMEVSYRFKAKKKGNNFK</sequence>
<dbReference type="AlphaFoldDB" id="A0A2S7SUA6"/>
<evidence type="ECO:0000313" key="2">
    <source>
        <dbReference type="EMBL" id="PQJ10500.1"/>
    </source>
</evidence>
<dbReference type="Proteomes" id="UP000239872">
    <property type="component" value="Unassembled WGS sequence"/>
</dbReference>
<organism evidence="2 3">
    <name type="scientific">Flavipsychrobacter stenotrophus</name>
    <dbReference type="NCBI Taxonomy" id="2077091"/>
    <lineage>
        <taxon>Bacteria</taxon>
        <taxon>Pseudomonadati</taxon>
        <taxon>Bacteroidota</taxon>
        <taxon>Chitinophagia</taxon>
        <taxon>Chitinophagales</taxon>
        <taxon>Chitinophagaceae</taxon>
        <taxon>Flavipsychrobacter</taxon>
    </lineage>
</organism>
<proteinExistence type="predicted"/>
<comment type="caution">
    <text evidence="2">The sequence shown here is derived from an EMBL/GenBank/DDBJ whole genome shotgun (WGS) entry which is preliminary data.</text>
</comment>
<keyword evidence="1" id="KW-0175">Coiled coil</keyword>
<evidence type="ECO:0000313" key="3">
    <source>
        <dbReference type="Proteomes" id="UP000239872"/>
    </source>
</evidence>
<gene>
    <name evidence="2" type="ORF">CJD36_011020</name>
</gene>
<protein>
    <submittedName>
        <fullName evidence="2">Uncharacterized protein</fullName>
    </submittedName>
</protein>
<accession>A0A2S7SUA6</accession>